<evidence type="ECO:0000259" key="7">
    <source>
        <dbReference type="Pfam" id="PF06429"/>
    </source>
</evidence>
<dbReference type="AlphaFoldDB" id="A0A0C7NW94"/>
<dbReference type="NCBIfam" id="TIGR03506">
    <property type="entry name" value="FlgEFG_subfam"/>
    <property type="match status" value="2"/>
</dbReference>
<dbReference type="InterPro" id="IPR053967">
    <property type="entry name" value="LlgE_F_G-like_D1"/>
</dbReference>
<dbReference type="InterPro" id="IPR020013">
    <property type="entry name" value="Flagellar_FlgE/F/G"/>
</dbReference>
<feature type="domain" description="Flagellar hook protein FlgE/F/G-like D1" evidence="8">
    <location>
        <begin position="96"/>
        <end position="159"/>
    </location>
</feature>
<evidence type="ECO:0000256" key="5">
    <source>
        <dbReference type="RuleBase" id="RU362116"/>
    </source>
</evidence>
<accession>A0A0C7NW94</accession>
<dbReference type="NCBIfam" id="TIGR02490">
    <property type="entry name" value="flgF"/>
    <property type="match status" value="1"/>
</dbReference>
<dbReference type="GO" id="GO:0071978">
    <property type="term" value="P:bacterial-type flagellum-dependent swarming motility"/>
    <property type="evidence" value="ECO:0007669"/>
    <property type="project" value="TreeGrafter"/>
</dbReference>
<protein>
    <recommendedName>
        <fullName evidence="2 4">Flagellar basal-body rod protein FlgG</fullName>
    </recommendedName>
</protein>
<dbReference type="InterPro" id="IPR012834">
    <property type="entry name" value="FlgG_G_neg"/>
</dbReference>
<organism evidence="9 10">
    <name type="scientific">Defluviitoga tunisiensis</name>
    <dbReference type="NCBI Taxonomy" id="1006576"/>
    <lineage>
        <taxon>Bacteria</taxon>
        <taxon>Thermotogati</taxon>
        <taxon>Thermotogota</taxon>
        <taxon>Thermotogae</taxon>
        <taxon>Petrotogales</taxon>
        <taxon>Petrotogaceae</taxon>
        <taxon>Defluviitoga</taxon>
    </lineage>
</organism>
<dbReference type="Pfam" id="PF00460">
    <property type="entry name" value="Flg_bb_rod"/>
    <property type="match status" value="1"/>
</dbReference>
<dbReference type="PROSITE" id="PS00588">
    <property type="entry name" value="FLAGELLA_BB_ROD"/>
    <property type="match status" value="1"/>
</dbReference>
<comment type="subcellular location">
    <subcellularLocation>
        <location evidence="5">Bacterial flagellum basal body</location>
    </subcellularLocation>
</comment>
<dbReference type="InterPro" id="IPR037925">
    <property type="entry name" value="FlgE/F/G-like"/>
</dbReference>
<evidence type="ECO:0000313" key="9">
    <source>
        <dbReference type="EMBL" id="CEP77708.1"/>
    </source>
</evidence>
<dbReference type="PANTHER" id="PTHR30435:SF19">
    <property type="entry name" value="FLAGELLAR BASAL-BODY ROD PROTEIN FLGG"/>
    <property type="match status" value="1"/>
</dbReference>
<feature type="domain" description="Flagellar basal-body/hook protein C-terminal" evidence="7">
    <location>
        <begin position="214"/>
        <end position="259"/>
    </location>
</feature>
<dbReference type="InterPro" id="IPR001444">
    <property type="entry name" value="Flag_bb_rod_N"/>
</dbReference>
<keyword evidence="9" id="KW-0966">Cell projection</keyword>
<dbReference type="PANTHER" id="PTHR30435">
    <property type="entry name" value="FLAGELLAR PROTEIN"/>
    <property type="match status" value="1"/>
</dbReference>
<dbReference type="Proteomes" id="UP000032809">
    <property type="component" value="Chromosome I"/>
</dbReference>
<dbReference type="HOGENOM" id="CLU_013687_0_1_0"/>
<dbReference type="SUPFAM" id="SSF117143">
    <property type="entry name" value="Flagellar hook protein flgE"/>
    <property type="match status" value="1"/>
</dbReference>
<evidence type="ECO:0000256" key="3">
    <source>
        <dbReference type="ARBA" id="ARBA00025933"/>
    </source>
</evidence>
<dbReference type="Pfam" id="PF22692">
    <property type="entry name" value="LlgE_F_G_D1"/>
    <property type="match status" value="1"/>
</dbReference>
<evidence type="ECO:0000256" key="1">
    <source>
        <dbReference type="ARBA" id="ARBA00009677"/>
    </source>
</evidence>
<gene>
    <name evidence="9" type="primary">flgG</name>
    <name evidence="9" type="ORF">DTL3_0380</name>
</gene>
<feature type="domain" description="Flagellar basal body rod protein N-terminal" evidence="6">
    <location>
        <begin position="5"/>
        <end position="35"/>
    </location>
</feature>
<reference evidence="10" key="1">
    <citation type="submission" date="2014-11" db="EMBL/GenBank/DDBJ databases">
        <authorList>
            <person name="Wibberg D."/>
        </authorList>
    </citation>
    <scope>NUCLEOTIDE SEQUENCE [LARGE SCALE GENOMIC DNA]</scope>
    <source>
        <strain evidence="10">L3</strain>
    </source>
</reference>
<evidence type="ECO:0000313" key="10">
    <source>
        <dbReference type="Proteomes" id="UP000032809"/>
    </source>
</evidence>
<dbReference type="PATRIC" id="fig|1006576.9.peg.376"/>
<dbReference type="OrthoDB" id="9804559at2"/>
<dbReference type="RefSeq" id="WP_045087286.1">
    <property type="nucleotide sequence ID" value="NZ_LN824141.1"/>
</dbReference>
<dbReference type="InterPro" id="IPR010930">
    <property type="entry name" value="Flg_bb/hook_C_dom"/>
</dbReference>
<sequence>MLVSLYSAATGMNAEQRKLDIISNNLANVDTTGYKKQRAEFQDLLYSSVKESGTPTAQGSILPTGLYVGHGTRLSSTTRIFTLGNIEPTDNSTDLAIMGDGFFQVQMQDGRIAYTRDGSFKIDANGRLTTSDGLMIIPNIVIPENSVGINISPDGIVSVVLGDGSIQNVGNLTTIRFLNPSGLKPMGNNLYIETPASGNAVEGIPGQDGFGSLQQGYLEKSNVDVVKEMVDMIIAQRAYDINSKTITTADEMLRTVSNIKR</sequence>
<evidence type="ECO:0000259" key="6">
    <source>
        <dbReference type="Pfam" id="PF00460"/>
    </source>
</evidence>
<dbReference type="KEGG" id="dtn:DTL3_0380"/>
<evidence type="ECO:0000259" key="8">
    <source>
        <dbReference type="Pfam" id="PF22692"/>
    </source>
</evidence>
<dbReference type="STRING" id="1006576.DTL3_0380"/>
<dbReference type="Pfam" id="PF06429">
    <property type="entry name" value="Flg_bbr_C"/>
    <property type="match status" value="1"/>
</dbReference>
<evidence type="ECO:0000256" key="4">
    <source>
        <dbReference type="NCBIfam" id="TIGR02488"/>
    </source>
</evidence>
<keyword evidence="9" id="KW-0282">Flagellum</keyword>
<comment type="similarity">
    <text evidence="1 5">Belongs to the flagella basal body rod proteins family.</text>
</comment>
<dbReference type="NCBIfam" id="TIGR02488">
    <property type="entry name" value="flgG_G_neg"/>
    <property type="match status" value="1"/>
</dbReference>
<dbReference type="InterPro" id="IPR019776">
    <property type="entry name" value="Flagellar_basal_body_rod_CS"/>
</dbReference>
<dbReference type="GO" id="GO:0009426">
    <property type="term" value="C:bacterial-type flagellum basal body, distal rod"/>
    <property type="evidence" value="ECO:0007669"/>
    <property type="project" value="UniProtKB-UniRule"/>
</dbReference>
<comment type="subunit">
    <text evidence="3">The basal body constitutes a major portion of the flagellar organelle and consists of four rings (L,P,S, and M) mounted on a central rod. The rod consists of about 26 subunits of FlgG in the distal portion, and FlgB, FlgC and FlgF are thought to build up the proximal portion of the rod with about 6 subunits each.</text>
</comment>
<proteinExistence type="inferred from homology"/>
<dbReference type="InterPro" id="IPR012836">
    <property type="entry name" value="FlgF"/>
</dbReference>
<dbReference type="EMBL" id="LN824141">
    <property type="protein sequence ID" value="CEP77708.1"/>
    <property type="molecule type" value="Genomic_DNA"/>
</dbReference>
<evidence type="ECO:0000256" key="2">
    <source>
        <dbReference type="ARBA" id="ARBA00017948"/>
    </source>
</evidence>
<keyword evidence="9" id="KW-0969">Cilium</keyword>
<keyword evidence="5" id="KW-0975">Bacterial flagellum</keyword>
<keyword evidence="10" id="KW-1185">Reference proteome</keyword>
<name>A0A0C7NW94_DEFTU</name>